<evidence type="ECO:0000256" key="1">
    <source>
        <dbReference type="SAM" id="MobiDB-lite"/>
    </source>
</evidence>
<protein>
    <submittedName>
        <fullName evidence="3">Uncharacterized protein</fullName>
    </submittedName>
</protein>
<dbReference type="AlphaFoldDB" id="A0A382IIE1"/>
<accession>A0A382IIE1</accession>
<organism evidence="3">
    <name type="scientific">marine metagenome</name>
    <dbReference type="NCBI Taxonomy" id="408172"/>
    <lineage>
        <taxon>unclassified sequences</taxon>
        <taxon>metagenomes</taxon>
        <taxon>ecological metagenomes</taxon>
    </lineage>
</organism>
<dbReference type="EMBL" id="UINC01067608">
    <property type="protein sequence ID" value="SVB99430.1"/>
    <property type="molecule type" value="Genomic_DNA"/>
</dbReference>
<name>A0A382IIE1_9ZZZZ</name>
<gene>
    <name evidence="3" type="ORF">METZ01_LOCUS252284</name>
</gene>
<proteinExistence type="predicted"/>
<keyword evidence="2" id="KW-0472">Membrane</keyword>
<feature type="non-terminal residue" evidence="3">
    <location>
        <position position="127"/>
    </location>
</feature>
<keyword evidence="2" id="KW-0812">Transmembrane</keyword>
<evidence type="ECO:0000256" key="2">
    <source>
        <dbReference type="SAM" id="Phobius"/>
    </source>
</evidence>
<sequence>MEAGEEYMMTRDNPTESNPGKQSPWRLRGVRLAAIILGLLLWHLTQSMIGQRAEAQGAAENTIVDQAHVLTADWNKYLNENKTAANALLIISTALIDLVGIWLLALSIGGKTIRPFVALFILFTARQ</sequence>
<keyword evidence="2" id="KW-1133">Transmembrane helix</keyword>
<evidence type="ECO:0000313" key="3">
    <source>
        <dbReference type="EMBL" id="SVB99430.1"/>
    </source>
</evidence>
<feature type="transmembrane region" description="Helical" evidence="2">
    <location>
        <begin position="84"/>
        <end position="106"/>
    </location>
</feature>
<feature type="region of interest" description="Disordered" evidence="1">
    <location>
        <begin position="1"/>
        <end position="22"/>
    </location>
</feature>
<reference evidence="3" key="1">
    <citation type="submission" date="2018-05" db="EMBL/GenBank/DDBJ databases">
        <authorList>
            <person name="Lanie J.A."/>
            <person name="Ng W.-L."/>
            <person name="Kazmierczak K.M."/>
            <person name="Andrzejewski T.M."/>
            <person name="Davidsen T.M."/>
            <person name="Wayne K.J."/>
            <person name="Tettelin H."/>
            <person name="Glass J.I."/>
            <person name="Rusch D."/>
            <person name="Podicherti R."/>
            <person name="Tsui H.-C.T."/>
            <person name="Winkler M.E."/>
        </authorList>
    </citation>
    <scope>NUCLEOTIDE SEQUENCE</scope>
</reference>